<dbReference type="WBParaSite" id="jg9643">
    <property type="protein sequence ID" value="jg9643"/>
    <property type="gene ID" value="jg9643"/>
</dbReference>
<proteinExistence type="inferred from homology"/>
<reference evidence="4" key="1">
    <citation type="submission" date="2022-11" db="UniProtKB">
        <authorList>
            <consortium name="WormBaseParasite"/>
        </authorList>
    </citation>
    <scope>IDENTIFICATION</scope>
</reference>
<protein>
    <submittedName>
        <fullName evidence="4">Malate dehydrogenase</fullName>
    </submittedName>
</protein>
<evidence type="ECO:0000256" key="2">
    <source>
        <dbReference type="ARBA" id="ARBA00023002"/>
    </source>
</evidence>
<dbReference type="PANTHER" id="PTHR11091">
    <property type="entry name" value="OXIDOREDUCTASE-RELATED"/>
    <property type="match status" value="1"/>
</dbReference>
<dbReference type="SUPFAM" id="SSF89733">
    <property type="entry name" value="L-sulfolactate dehydrogenase-like"/>
    <property type="match status" value="1"/>
</dbReference>
<accession>A0A915EVC3</accession>
<keyword evidence="2" id="KW-0560">Oxidoreductase</keyword>
<evidence type="ECO:0000313" key="3">
    <source>
        <dbReference type="Proteomes" id="UP000887574"/>
    </source>
</evidence>
<dbReference type="Gene3D" id="1.10.1530.10">
    <property type="match status" value="1"/>
</dbReference>
<dbReference type="InterPro" id="IPR003767">
    <property type="entry name" value="Malate/L-lactate_DH-like"/>
</dbReference>
<dbReference type="Pfam" id="PF02615">
    <property type="entry name" value="Ldh_2"/>
    <property type="match status" value="2"/>
</dbReference>
<dbReference type="InterPro" id="IPR043144">
    <property type="entry name" value="Mal/L-sulf/L-lact_DH-like_ah"/>
</dbReference>
<dbReference type="PANTHER" id="PTHR11091:SF0">
    <property type="entry name" value="MALATE DEHYDROGENASE"/>
    <property type="match status" value="1"/>
</dbReference>
<dbReference type="GO" id="GO:0016491">
    <property type="term" value="F:oxidoreductase activity"/>
    <property type="evidence" value="ECO:0007669"/>
    <property type="project" value="UniProtKB-KW"/>
</dbReference>
<dbReference type="InterPro" id="IPR043143">
    <property type="entry name" value="Mal/L-sulf/L-lact_DH-like_NADP"/>
</dbReference>
<keyword evidence="3" id="KW-1185">Reference proteome</keyword>
<dbReference type="Proteomes" id="UP000887574">
    <property type="component" value="Unplaced"/>
</dbReference>
<dbReference type="Gene3D" id="3.30.1370.60">
    <property type="entry name" value="Hypothetical oxidoreductase yiak, domain 2"/>
    <property type="match status" value="2"/>
</dbReference>
<organism evidence="3 4">
    <name type="scientific">Ditylenchus dipsaci</name>
    <dbReference type="NCBI Taxonomy" id="166011"/>
    <lineage>
        <taxon>Eukaryota</taxon>
        <taxon>Metazoa</taxon>
        <taxon>Ecdysozoa</taxon>
        <taxon>Nematoda</taxon>
        <taxon>Chromadorea</taxon>
        <taxon>Rhabditida</taxon>
        <taxon>Tylenchina</taxon>
        <taxon>Tylenchomorpha</taxon>
        <taxon>Sphaerularioidea</taxon>
        <taxon>Anguinidae</taxon>
        <taxon>Anguininae</taxon>
        <taxon>Ditylenchus</taxon>
    </lineage>
</organism>
<comment type="similarity">
    <text evidence="1">Belongs to the LDH2/MDH2 oxidoreductase family.</text>
</comment>
<name>A0A915EVC3_9BILA</name>
<sequence length="257" mass="27877">MSEENQLDEQLWVVSQEEMQKFIITAMAGVNVEENQVIQLADLLIEADLRGHHSHGLNRLSVYLENIKVKEKNNAIFCTDLAIKLARDHGIGWVVAAHSNHYGICAHYANKMAKQGFVVEVADRKGVSKISNAWGADSNGLSTTNPKSILNGGGLLPLGTVDEASAAYKGTGLSMMVDLFTGILAGKAWGKHVGKGRDLSTEANVNPEQPVLVPGDPEEAHSGMCAKAGGIVYPTHIIEHLKTVAHNYKIPMFVFRK</sequence>
<evidence type="ECO:0000313" key="4">
    <source>
        <dbReference type="WBParaSite" id="jg9643"/>
    </source>
</evidence>
<dbReference type="AlphaFoldDB" id="A0A915EVC3"/>
<evidence type="ECO:0000256" key="1">
    <source>
        <dbReference type="ARBA" id="ARBA00006056"/>
    </source>
</evidence>
<dbReference type="InterPro" id="IPR036111">
    <property type="entry name" value="Mal/L-sulfo/L-lacto_DH-like_sf"/>
</dbReference>